<sequence length="137" mass="14645">MNPRSGGTAGGRRPNGALASEVLTVLQEASEALTAGQVLERLGGGLAYTTVVTTLSRLYDKQVLSRVSSGRAFAYAPVTDASGLTARRMHQVLADGPDREQVLTRFVSDLATSDATLLRTLLENGVERASERLEREE</sequence>
<evidence type="ECO:0000256" key="4">
    <source>
        <dbReference type="ARBA" id="ARBA00023163"/>
    </source>
</evidence>
<evidence type="ECO:0000256" key="1">
    <source>
        <dbReference type="ARBA" id="ARBA00011046"/>
    </source>
</evidence>
<protein>
    <submittedName>
        <fullName evidence="5">BlaI/MecI/CopY family transcriptional regulator</fullName>
    </submittedName>
</protein>
<dbReference type="SUPFAM" id="SSF46785">
    <property type="entry name" value="Winged helix' DNA-binding domain"/>
    <property type="match status" value="1"/>
</dbReference>
<evidence type="ECO:0000313" key="5">
    <source>
        <dbReference type="EMBL" id="GAA4481843.1"/>
    </source>
</evidence>
<accession>A0ABP8P739</accession>
<dbReference type="EMBL" id="BAABHF010000006">
    <property type="protein sequence ID" value="GAA4481843.1"/>
    <property type="molecule type" value="Genomic_DNA"/>
</dbReference>
<dbReference type="Gene3D" id="1.10.10.10">
    <property type="entry name" value="Winged helix-like DNA-binding domain superfamily/Winged helix DNA-binding domain"/>
    <property type="match status" value="1"/>
</dbReference>
<proteinExistence type="inferred from homology"/>
<comment type="caution">
    <text evidence="5">The sequence shown here is derived from an EMBL/GenBank/DDBJ whole genome shotgun (WGS) entry which is preliminary data.</text>
</comment>
<dbReference type="InterPro" id="IPR005650">
    <property type="entry name" value="BlaI_family"/>
</dbReference>
<name>A0ABP8P739_9ACTN</name>
<reference evidence="6" key="1">
    <citation type="journal article" date="2019" name="Int. J. Syst. Evol. Microbiol.">
        <title>The Global Catalogue of Microorganisms (GCM) 10K type strain sequencing project: providing services to taxonomists for standard genome sequencing and annotation.</title>
        <authorList>
            <consortium name="The Broad Institute Genomics Platform"/>
            <consortium name="The Broad Institute Genome Sequencing Center for Infectious Disease"/>
            <person name="Wu L."/>
            <person name="Ma J."/>
        </authorList>
    </citation>
    <scope>NUCLEOTIDE SEQUENCE [LARGE SCALE GENOMIC DNA]</scope>
    <source>
        <strain evidence="6">JCM 17933</strain>
    </source>
</reference>
<dbReference type="RefSeq" id="WP_345455814.1">
    <property type="nucleotide sequence ID" value="NZ_BAABHF010000006.1"/>
</dbReference>
<keyword evidence="6" id="KW-1185">Reference proteome</keyword>
<dbReference type="InterPro" id="IPR036388">
    <property type="entry name" value="WH-like_DNA-bd_sf"/>
</dbReference>
<dbReference type="Pfam" id="PF03965">
    <property type="entry name" value="Penicillinase_R"/>
    <property type="match status" value="1"/>
</dbReference>
<keyword evidence="2" id="KW-0805">Transcription regulation</keyword>
<keyword evidence="4" id="KW-0804">Transcription</keyword>
<gene>
    <name evidence="5" type="ORF">GCM10023191_001240</name>
</gene>
<evidence type="ECO:0000313" key="6">
    <source>
        <dbReference type="Proteomes" id="UP001500503"/>
    </source>
</evidence>
<keyword evidence="3" id="KW-0238">DNA-binding</keyword>
<evidence type="ECO:0000256" key="2">
    <source>
        <dbReference type="ARBA" id="ARBA00023015"/>
    </source>
</evidence>
<dbReference type="Proteomes" id="UP001500503">
    <property type="component" value="Unassembled WGS sequence"/>
</dbReference>
<comment type="similarity">
    <text evidence="1">Belongs to the BlaI transcriptional regulatory family.</text>
</comment>
<organism evidence="5 6">
    <name type="scientific">Actinoallomurus oryzae</name>
    <dbReference type="NCBI Taxonomy" id="502180"/>
    <lineage>
        <taxon>Bacteria</taxon>
        <taxon>Bacillati</taxon>
        <taxon>Actinomycetota</taxon>
        <taxon>Actinomycetes</taxon>
        <taxon>Streptosporangiales</taxon>
        <taxon>Thermomonosporaceae</taxon>
        <taxon>Actinoallomurus</taxon>
    </lineage>
</organism>
<evidence type="ECO:0000256" key="3">
    <source>
        <dbReference type="ARBA" id="ARBA00023125"/>
    </source>
</evidence>
<dbReference type="InterPro" id="IPR036390">
    <property type="entry name" value="WH_DNA-bd_sf"/>
</dbReference>